<dbReference type="GeneID" id="9527875"/>
<gene>
    <name evidence="1" type="ORF">VDBG_09373</name>
</gene>
<dbReference type="RefSeq" id="XP_003000178.1">
    <property type="nucleotide sequence ID" value="XM_003000132.1"/>
</dbReference>
<dbReference type="HOGENOM" id="CLU_1595816_0_0_1"/>
<reference evidence="2" key="1">
    <citation type="journal article" date="2011" name="PLoS Pathog.">
        <title>Comparative genomics yields insights into niche adaptation of plant vascular wilt pathogens.</title>
        <authorList>
            <person name="Klosterman S.J."/>
            <person name="Subbarao K.V."/>
            <person name="Kang S."/>
            <person name="Veronese P."/>
            <person name="Gold S.E."/>
            <person name="Thomma B.P.H.J."/>
            <person name="Chen Z."/>
            <person name="Henrissat B."/>
            <person name="Lee Y.-H."/>
            <person name="Park J."/>
            <person name="Garcia-Pedrajas M.D."/>
            <person name="Barbara D.J."/>
            <person name="Anchieta A."/>
            <person name="de Jonge R."/>
            <person name="Santhanam P."/>
            <person name="Maruthachalam K."/>
            <person name="Atallah Z."/>
            <person name="Amyotte S.G."/>
            <person name="Paz Z."/>
            <person name="Inderbitzin P."/>
            <person name="Hayes R.J."/>
            <person name="Heiman D.I."/>
            <person name="Young S."/>
            <person name="Zeng Q."/>
            <person name="Engels R."/>
            <person name="Galagan J."/>
            <person name="Cuomo C.A."/>
            <person name="Dobinson K.F."/>
            <person name="Ma L.-J."/>
        </authorList>
    </citation>
    <scope>NUCLEOTIDE SEQUENCE [LARGE SCALE GENOMIC DNA]</scope>
    <source>
        <strain evidence="2">VaMs.102 / ATCC MYA-4576 / FGSC 10136</strain>
    </source>
</reference>
<keyword evidence="2" id="KW-1185">Reference proteome</keyword>
<dbReference type="KEGG" id="val:VDBG_09373"/>
<evidence type="ECO:0000313" key="1">
    <source>
        <dbReference type="EMBL" id="EEY23263.1"/>
    </source>
</evidence>
<evidence type="ECO:0000313" key="2">
    <source>
        <dbReference type="Proteomes" id="UP000008698"/>
    </source>
</evidence>
<sequence>MRRRVSVSGYVIQELNPKSPAHASPGTRIGGVLLPFASLPAPRPKPKSETRPLAYPHQCQRFGLPVHRLWLPLMRIYILSPVIDSPPCLLDEPVQIVFQLKVSPVDACSFAVKFGVGVEIDWGTFRPGLSRVATTTVFPLAAAAAFLSLLVASPGSRVGQGLLRWLV</sequence>
<accession>C9SX73</accession>
<protein>
    <submittedName>
        <fullName evidence="1">Predicted protein</fullName>
    </submittedName>
</protein>
<organism evidence="2">
    <name type="scientific">Verticillium alfalfae (strain VaMs.102 / ATCC MYA-4576 / FGSC 10136)</name>
    <name type="common">Verticillium wilt of alfalfa</name>
    <name type="synonym">Verticillium albo-atrum</name>
    <dbReference type="NCBI Taxonomy" id="526221"/>
    <lineage>
        <taxon>Eukaryota</taxon>
        <taxon>Fungi</taxon>
        <taxon>Dikarya</taxon>
        <taxon>Ascomycota</taxon>
        <taxon>Pezizomycotina</taxon>
        <taxon>Sordariomycetes</taxon>
        <taxon>Hypocreomycetidae</taxon>
        <taxon>Glomerellales</taxon>
        <taxon>Plectosphaerellaceae</taxon>
        <taxon>Verticillium</taxon>
    </lineage>
</organism>
<dbReference type="Proteomes" id="UP000008698">
    <property type="component" value="Unassembled WGS sequence"/>
</dbReference>
<dbReference type="AlphaFoldDB" id="C9SX73"/>
<name>C9SX73_VERA1</name>
<proteinExistence type="predicted"/>
<dbReference type="EMBL" id="DS985228">
    <property type="protein sequence ID" value="EEY23263.1"/>
    <property type="molecule type" value="Genomic_DNA"/>
</dbReference>